<gene>
    <name evidence="3" type="ORF">GCM10009851_20660</name>
</gene>
<keyword evidence="4" id="KW-1185">Reference proteome</keyword>
<keyword evidence="1" id="KW-1133">Transmembrane helix</keyword>
<protein>
    <recommendedName>
        <fullName evidence="2">CAAX prenyl protease 2/Lysostaphin resistance protein A-like domain-containing protein</fullName>
    </recommendedName>
</protein>
<feature type="transmembrane region" description="Helical" evidence="1">
    <location>
        <begin position="167"/>
        <end position="186"/>
    </location>
</feature>
<feature type="transmembrane region" description="Helical" evidence="1">
    <location>
        <begin position="25"/>
        <end position="48"/>
    </location>
</feature>
<organism evidence="3 4">
    <name type="scientific">Herbiconiux moechotypicola</name>
    <dbReference type="NCBI Taxonomy" id="637393"/>
    <lineage>
        <taxon>Bacteria</taxon>
        <taxon>Bacillati</taxon>
        <taxon>Actinomycetota</taxon>
        <taxon>Actinomycetes</taxon>
        <taxon>Micrococcales</taxon>
        <taxon>Microbacteriaceae</taxon>
        <taxon>Herbiconiux</taxon>
    </lineage>
</organism>
<dbReference type="Pfam" id="PF02517">
    <property type="entry name" value="Rce1-like"/>
    <property type="match status" value="1"/>
</dbReference>
<keyword evidence="1" id="KW-0472">Membrane</keyword>
<evidence type="ECO:0000313" key="3">
    <source>
        <dbReference type="EMBL" id="GAA2235505.1"/>
    </source>
</evidence>
<dbReference type="InterPro" id="IPR003675">
    <property type="entry name" value="Rce1/LyrA-like_dom"/>
</dbReference>
<dbReference type="PANTHER" id="PTHR39430">
    <property type="entry name" value="MEMBRANE-ASSOCIATED PROTEASE-RELATED"/>
    <property type="match status" value="1"/>
</dbReference>
<evidence type="ECO:0000256" key="1">
    <source>
        <dbReference type="SAM" id="Phobius"/>
    </source>
</evidence>
<reference evidence="3 4" key="1">
    <citation type="journal article" date="2019" name="Int. J. Syst. Evol. Microbiol.">
        <title>The Global Catalogue of Microorganisms (GCM) 10K type strain sequencing project: providing services to taxonomists for standard genome sequencing and annotation.</title>
        <authorList>
            <consortium name="The Broad Institute Genomics Platform"/>
            <consortium name="The Broad Institute Genome Sequencing Center for Infectious Disease"/>
            <person name="Wu L."/>
            <person name="Ma J."/>
        </authorList>
    </citation>
    <scope>NUCLEOTIDE SEQUENCE [LARGE SCALE GENOMIC DNA]</scope>
    <source>
        <strain evidence="3 4">JCM 16117</strain>
    </source>
</reference>
<feature type="transmembrane region" description="Helical" evidence="1">
    <location>
        <begin position="108"/>
        <end position="125"/>
    </location>
</feature>
<evidence type="ECO:0000313" key="4">
    <source>
        <dbReference type="Proteomes" id="UP001500929"/>
    </source>
</evidence>
<proteinExistence type="predicted"/>
<keyword evidence="1" id="KW-0812">Transmembrane</keyword>
<dbReference type="EMBL" id="BAAAQY010000005">
    <property type="protein sequence ID" value="GAA2235505.1"/>
    <property type="molecule type" value="Genomic_DNA"/>
</dbReference>
<sequence length="284" mass="30181">MLITVALFQTGPVLRALLPAELFEQGGVAAITPAFLVVWLLLWLWLRFKERRPFASIGFREPSRAGFRVARGAGIALAQLAVYLVVGLATGSLVFATTASGELVHTQALGWVFVALVAFAVQSGAEEIVARGYLVQVWYPKTGVLGALIVSAVYFTVGHSFSEEFSLLPIIDMTLYSVVAVFWVLAEGGLWGLIAYHATWNWAQGSLFGISVSGQEPPNSLFVVNVTSGADPVLSGGDYGAEGSLVDIVVLLVLAACAAWAWRRATAARSLSPHSASPHPAEAP</sequence>
<comment type="caution">
    <text evidence="3">The sequence shown here is derived from an EMBL/GenBank/DDBJ whole genome shotgun (WGS) entry which is preliminary data.</text>
</comment>
<dbReference type="PANTHER" id="PTHR39430:SF1">
    <property type="entry name" value="PROTEASE"/>
    <property type="match status" value="1"/>
</dbReference>
<dbReference type="Proteomes" id="UP001500929">
    <property type="component" value="Unassembled WGS sequence"/>
</dbReference>
<accession>A0ABN3DLK4</accession>
<name>A0ABN3DLK4_9MICO</name>
<feature type="transmembrane region" description="Helical" evidence="1">
    <location>
        <begin position="137"/>
        <end position="155"/>
    </location>
</feature>
<evidence type="ECO:0000259" key="2">
    <source>
        <dbReference type="Pfam" id="PF02517"/>
    </source>
</evidence>
<feature type="domain" description="CAAX prenyl protease 2/Lysostaphin resistance protein A-like" evidence="2">
    <location>
        <begin position="110"/>
        <end position="202"/>
    </location>
</feature>
<feature type="transmembrane region" description="Helical" evidence="1">
    <location>
        <begin position="69"/>
        <end position="96"/>
    </location>
</feature>